<sequence>MSLQIMTANRLLGGGVVYFGENEEWTDHFASAKAVEDNDGAAALLTEAEKAEANQLIVGPYLIKVERNEAGLQPLSVKEGIRAKGPTVLYGHGTPANSSESVSSGPVKE</sequence>
<dbReference type="STRING" id="1489064.WH96_08145"/>
<evidence type="ECO:0000313" key="3">
    <source>
        <dbReference type="Proteomes" id="UP000035444"/>
    </source>
</evidence>
<dbReference type="Pfam" id="PF11011">
    <property type="entry name" value="DUF2849"/>
    <property type="match status" value="1"/>
</dbReference>
<gene>
    <name evidence="2" type="ORF">WH96_08145</name>
</gene>
<keyword evidence="3" id="KW-1185">Reference proteome</keyword>
<dbReference type="OrthoDB" id="9815695at2"/>
<organism evidence="2 3">
    <name type="scientific">Kiloniella spongiae</name>
    <dbReference type="NCBI Taxonomy" id="1489064"/>
    <lineage>
        <taxon>Bacteria</taxon>
        <taxon>Pseudomonadati</taxon>
        <taxon>Pseudomonadota</taxon>
        <taxon>Alphaproteobacteria</taxon>
        <taxon>Rhodospirillales</taxon>
        <taxon>Kiloniellaceae</taxon>
        <taxon>Kiloniella</taxon>
    </lineage>
</organism>
<name>A0A0H2MFJ5_9PROT</name>
<protein>
    <recommendedName>
        <fullName evidence="4">Sulfite reductase</fullName>
    </recommendedName>
</protein>
<accession>A0A0H2MFJ5</accession>
<comment type="caution">
    <text evidence="2">The sequence shown here is derived from an EMBL/GenBank/DDBJ whole genome shotgun (WGS) entry which is preliminary data.</text>
</comment>
<feature type="region of interest" description="Disordered" evidence="1">
    <location>
        <begin position="86"/>
        <end position="109"/>
    </location>
</feature>
<dbReference type="AlphaFoldDB" id="A0A0H2MFJ5"/>
<proteinExistence type="predicted"/>
<dbReference type="InterPro" id="IPR021270">
    <property type="entry name" value="DUF2849"/>
</dbReference>
<reference evidence="2 3" key="1">
    <citation type="submission" date="2015-03" db="EMBL/GenBank/DDBJ databases">
        <title>Genome Sequence of Kiloniella spongiae MEBiC09566, isolated from a marine sponge.</title>
        <authorList>
            <person name="Shao Z."/>
            <person name="Wang L."/>
            <person name="Li X."/>
        </authorList>
    </citation>
    <scope>NUCLEOTIDE SEQUENCE [LARGE SCALE GENOMIC DNA]</scope>
    <source>
        <strain evidence="2 3">MEBiC09566</strain>
    </source>
</reference>
<dbReference type="RefSeq" id="WP_047763677.1">
    <property type="nucleotide sequence ID" value="NZ_LAQL01000005.1"/>
</dbReference>
<evidence type="ECO:0008006" key="4">
    <source>
        <dbReference type="Google" id="ProtNLM"/>
    </source>
</evidence>
<dbReference type="EMBL" id="LAQL01000005">
    <property type="protein sequence ID" value="KLN61128.1"/>
    <property type="molecule type" value="Genomic_DNA"/>
</dbReference>
<evidence type="ECO:0000256" key="1">
    <source>
        <dbReference type="SAM" id="MobiDB-lite"/>
    </source>
</evidence>
<dbReference type="Proteomes" id="UP000035444">
    <property type="component" value="Unassembled WGS sequence"/>
</dbReference>
<feature type="compositionally biased region" description="Polar residues" evidence="1">
    <location>
        <begin position="95"/>
        <end position="109"/>
    </location>
</feature>
<evidence type="ECO:0000313" key="2">
    <source>
        <dbReference type="EMBL" id="KLN61128.1"/>
    </source>
</evidence>